<feature type="compositionally biased region" description="Basic and acidic residues" evidence="1">
    <location>
        <begin position="459"/>
        <end position="471"/>
    </location>
</feature>
<protein>
    <submittedName>
        <fullName evidence="2">Uncharacterized protein</fullName>
    </submittedName>
</protein>
<proteinExistence type="predicted"/>
<dbReference type="EMBL" id="JWZX01001891">
    <property type="protein sequence ID" value="KOO31937.1"/>
    <property type="molecule type" value="Genomic_DNA"/>
</dbReference>
<dbReference type="AlphaFoldDB" id="A0A0M0K032"/>
<keyword evidence="3" id="KW-1185">Reference proteome</keyword>
<name>A0A0M0K032_9EUKA</name>
<feature type="region of interest" description="Disordered" evidence="1">
    <location>
        <begin position="452"/>
        <end position="471"/>
    </location>
</feature>
<evidence type="ECO:0000256" key="1">
    <source>
        <dbReference type="SAM" id="MobiDB-lite"/>
    </source>
</evidence>
<sequence length="471" mass="49973">MASSPDPSPSRSVSGSVNWSREVAARTEDMEAQIAELEAQSARLVSPTIGSRASTATARHEGSVALSFDLASPLVGSVGHGIKLLSTHEHLEQLMRNLTFAELCQAHPRTSRSARHLQVASVALAHAESSVRAEAPILPPKASSWRCDVHLPFRYPRSLVVRVMGAGGRVVSVADMVIGDGTDASVLRRDTKVEELRELVREQLLPGPHTHIVLEHWGVPLEDGPLLTPEEEAELRALEARQKMLGDGSGSSDLADDEREEAAEIAARIAGLKRRHTLAAVGIRDDARVAAQFERGVGLRWWPPPANPALVAVGLPPKLPPGKPVIVSGAVTLVALAAAEAVEGGTDKIRAGEELLLDPAGLQLLKGAKGSASARRRATGELALVGVDQVAILTLKPEAAWPDEEGAFRLSFGGTVLDGDTLLTALERPVRQDDAIALEFASPAMPDMLKLLRGATPEKAPKGDKAKGKKK</sequence>
<dbReference type="Proteomes" id="UP000037460">
    <property type="component" value="Unassembled WGS sequence"/>
</dbReference>
<accession>A0A0M0K032</accession>
<gene>
    <name evidence="2" type="ORF">Ctob_013170</name>
</gene>
<evidence type="ECO:0000313" key="3">
    <source>
        <dbReference type="Proteomes" id="UP000037460"/>
    </source>
</evidence>
<evidence type="ECO:0000313" key="2">
    <source>
        <dbReference type="EMBL" id="KOO31937.1"/>
    </source>
</evidence>
<organism evidence="2 3">
    <name type="scientific">Chrysochromulina tobinii</name>
    <dbReference type="NCBI Taxonomy" id="1460289"/>
    <lineage>
        <taxon>Eukaryota</taxon>
        <taxon>Haptista</taxon>
        <taxon>Haptophyta</taxon>
        <taxon>Prymnesiophyceae</taxon>
        <taxon>Prymnesiales</taxon>
        <taxon>Chrysochromulinaceae</taxon>
        <taxon>Chrysochromulina</taxon>
    </lineage>
</organism>
<comment type="caution">
    <text evidence="2">The sequence shown here is derived from an EMBL/GenBank/DDBJ whole genome shotgun (WGS) entry which is preliminary data.</text>
</comment>
<reference evidence="3" key="1">
    <citation type="journal article" date="2015" name="PLoS Genet.">
        <title>Genome Sequence and Transcriptome Analyses of Chrysochromulina tobin: Metabolic Tools for Enhanced Algal Fitness in the Prominent Order Prymnesiales (Haptophyceae).</title>
        <authorList>
            <person name="Hovde B.T."/>
            <person name="Deodato C.R."/>
            <person name="Hunsperger H.M."/>
            <person name="Ryken S.A."/>
            <person name="Yost W."/>
            <person name="Jha R.K."/>
            <person name="Patterson J."/>
            <person name="Monnat R.J. Jr."/>
            <person name="Barlow S.B."/>
            <person name="Starkenburg S.R."/>
            <person name="Cattolico R.A."/>
        </authorList>
    </citation>
    <scope>NUCLEOTIDE SEQUENCE</scope>
    <source>
        <strain evidence="3">CCMP291</strain>
    </source>
</reference>